<name>A0A067PJF0_9AGAM</name>
<dbReference type="OrthoDB" id="2638052at2759"/>
<dbReference type="AlphaFoldDB" id="A0A067PJF0"/>
<organism evidence="2 3">
    <name type="scientific">Jaapia argillacea MUCL 33604</name>
    <dbReference type="NCBI Taxonomy" id="933084"/>
    <lineage>
        <taxon>Eukaryota</taxon>
        <taxon>Fungi</taxon>
        <taxon>Dikarya</taxon>
        <taxon>Basidiomycota</taxon>
        <taxon>Agaricomycotina</taxon>
        <taxon>Agaricomycetes</taxon>
        <taxon>Agaricomycetidae</taxon>
        <taxon>Jaapiales</taxon>
        <taxon>Jaapiaceae</taxon>
        <taxon>Jaapia</taxon>
    </lineage>
</organism>
<sequence>MSRPTLYLALVASLLLAFFTRVDAAECFLCPVHDLEPTTPVVKNQPVSYEILDHWTCDAAAETFTCFYQSYANPGTYNNCTYGEPYGLLVSGSTFCVGGAPVESKCDQAILQGTSGCMATSGTTQR</sequence>
<keyword evidence="3" id="KW-1185">Reference proteome</keyword>
<protein>
    <submittedName>
        <fullName evidence="2">Uncharacterized protein</fullName>
    </submittedName>
</protein>
<keyword evidence="1" id="KW-0732">Signal</keyword>
<dbReference type="HOGENOM" id="CLU_2073511_0_0_1"/>
<evidence type="ECO:0000313" key="3">
    <source>
        <dbReference type="Proteomes" id="UP000027265"/>
    </source>
</evidence>
<proteinExistence type="predicted"/>
<dbReference type="EMBL" id="KL197726">
    <property type="protein sequence ID" value="KDQ55028.1"/>
    <property type="molecule type" value="Genomic_DNA"/>
</dbReference>
<evidence type="ECO:0000256" key="1">
    <source>
        <dbReference type="SAM" id="SignalP"/>
    </source>
</evidence>
<accession>A0A067PJF0</accession>
<gene>
    <name evidence="2" type="ORF">JAAARDRAFT_60030</name>
</gene>
<feature type="chain" id="PRO_5001643228" evidence="1">
    <location>
        <begin position="25"/>
        <end position="126"/>
    </location>
</feature>
<dbReference type="Proteomes" id="UP000027265">
    <property type="component" value="Unassembled WGS sequence"/>
</dbReference>
<reference evidence="3" key="1">
    <citation type="journal article" date="2014" name="Proc. Natl. Acad. Sci. U.S.A.">
        <title>Extensive sampling of basidiomycete genomes demonstrates inadequacy of the white-rot/brown-rot paradigm for wood decay fungi.</title>
        <authorList>
            <person name="Riley R."/>
            <person name="Salamov A.A."/>
            <person name="Brown D.W."/>
            <person name="Nagy L.G."/>
            <person name="Floudas D."/>
            <person name="Held B.W."/>
            <person name="Levasseur A."/>
            <person name="Lombard V."/>
            <person name="Morin E."/>
            <person name="Otillar R."/>
            <person name="Lindquist E.A."/>
            <person name="Sun H."/>
            <person name="LaButti K.M."/>
            <person name="Schmutz J."/>
            <person name="Jabbour D."/>
            <person name="Luo H."/>
            <person name="Baker S.E."/>
            <person name="Pisabarro A.G."/>
            <person name="Walton J.D."/>
            <person name="Blanchette R.A."/>
            <person name="Henrissat B."/>
            <person name="Martin F."/>
            <person name="Cullen D."/>
            <person name="Hibbett D.S."/>
            <person name="Grigoriev I.V."/>
        </authorList>
    </citation>
    <scope>NUCLEOTIDE SEQUENCE [LARGE SCALE GENOMIC DNA]</scope>
    <source>
        <strain evidence="3">MUCL 33604</strain>
    </source>
</reference>
<feature type="signal peptide" evidence="1">
    <location>
        <begin position="1"/>
        <end position="24"/>
    </location>
</feature>
<dbReference type="InParanoid" id="A0A067PJF0"/>
<evidence type="ECO:0000313" key="2">
    <source>
        <dbReference type="EMBL" id="KDQ55028.1"/>
    </source>
</evidence>